<dbReference type="InterPro" id="IPR001932">
    <property type="entry name" value="PPM-type_phosphatase-like_dom"/>
</dbReference>
<sequence>MPYETTMLDLEPGSVLALCTDGLVEHRDRDIDQELRRLTDALAVSASAVSAPAPARAGRCRWRATWI</sequence>
<evidence type="ECO:0000313" key="2">
    <source>
        <dbReference type="EMBL" id="UNM11564.1"/>
    </source>
</evidence>
<accession>A0ABY3WG70</accession>
<dbReference type="SUPFAM" id="SSF81606">
    <property type="entry name" value="PP2C-like"/>
    <property type="match status" value="1"/>
</dbReference>
<organism evidence="2 3">
    <name type="scientific">Streptomyces formicae</name>
    <dbReference type="NCBI Taxonomy" id="1616117"/>
    <lineage>
        <taxon>Bacteria</taxon>
        <taxon>Bacillati</taxon>
        <taxon>Actinomycetota</taxon>
        <taxon>Actinomycetes</taxon>
        <taxon>Kitasatosporales</taxon>
        <taxon>Streptomycetaceae</taxon>
        <taxon>Streptomyces</taxon>
    </lineage>
</organism>
<feature type="domain" description="PPM-type phosphatase" evidence="1">
    <location>
        <begin position="2"/>
        <end position="48"/>
    </location>
</feature>
<dbReference type="Proteomes" id="UP000828924">
    <property type="component" value="Chromosome"/>
</dbReference>
<evidence type="ECO:0000313" key="3">
    <source>
        <dbReference type="Proteomes" id="UP000828924"/>
    </source>
</evidence>
<dbReference type="EMBL" id="CP071872">
    <property type="protein sequence ID" value="UNM11564.1"/>
    <property type="molecule type" value="Genomic_DNA"/>
</dbReference>
<evidence type="ECO:0000259" key="1">
    <source>
        <dbReference type="Pfam" id="PF07228"/>
    </source>
</evidence>
<dbReference type="Pfam" id="PF07228">
    <property type="entry name" value="SpoIIE"/>
    <property type="match status" value="1"/>
</dbReference>
<dbReference type="Gene3D" id="3.60.40.10">
    <property type="entry name" value="PPM-type phosphatase domain"/>
    <property type="match status" value="1"/>
</dbReference>
<keyword evidence="3" id="KW-1185">Reference proteome</keyword>
<protein>
    <submittedName>
        <fullName evidence="2">SpoIIE family protein phosphatase</fullName>
    </submittedName>
</protein>
<dbReference type="InterPro" id="IPR036457">
    <property type="entry name" value="PPM-type-like_dom_sf"/>
</dbReference>
<reference evidence="2 3" key="1">
    <citation type="submission" date="2021-03" db="EMBL/GenBank/DDBJ databases">
        <title>Complete genome of Streptomyces formicae strain 1H-GS9 (DSM 100524).</title>
        <authorList>
            <person name="Atanasov K.E."/>
            <person name="Altabella T."/>
            <person name="Ferrer A."/>
        </authorList>
    </citation>
    <scope>NUCLEOTIDE SEQUENCE [LARGE SCALE GENOMIC DNA]</scope>
    <source>
        <strain evidence="2 3">1H-GS9</strain>
    </source>
</reference>
<gene>
    <name evidence="2" type="ORF">J4032_08465</name>
</gene>
<name>A0ABY3WG70_9ACTN</name>
<proteinExistence type="predicted"/>